<name>Q01SY3_SOLUE</name>
<evidence type="ECO:0000256" key="1">
    <source>
        <dbReference type="ARBA" id="ARBA00023002"/>
    </source>
</evidence>
<dbReference type="InterPro" id="IPR050791">
    <property type="entry name" value="Aldo-Keto_reductase"/>
</dbReference>
<dbReference type="GO" id="GO:0016491">
    <property type="term" value="F:oxidoreductase activity"/>
    <property type="evidence" value="ECO:0007669"/>
    <property type="project" value="UniProtKB-KW"/>
</dbReference>
<dbReference type="EMBL" id="CP000473">
    <property type="protein sequence ID" value="ABJ87237.1"/>
    <property type="molecule type" value="Genomic_DNA"/>
</dbReference>
<dbReference type="Gene3D" id="3.20.20.100">
    <property type="entry name" value="NADP-dependent oxidoreductase domain"/>
    <property type="match status" value="1"/>
</dbReference>
<dbReference type="STRING" id="234267.Acid_6311"/>
<dbReference type="GO" id="GO:0005737">
    <property type="term" value="C:cytoplasm"/>
    <property type="evidence" value="ECO:0007669"/>
    <property type="project" value="TreeGrafter"/>
</dbReference>
<dbReference type="KEGG" id="sus:Acid_6311"/>
<dbReference type="PANTHER" id="PTHR43625:SF40">
    <property type="entry name" value="ALDO-KETO REDUCTASE YAKC [NADP(+)]"/>
    <property type="match status" value="1"/>
</dbReference>
<gene>
    <name evidence="3" type="ordered locus">Acid_6311</name>
</gene>
<dbReference type="eggNOG" id="COG0667">
    <property type="taxonomic scope" value="Bacteria"/>
</dbReference>
<organism evidence="3">
    <name type="scientific">Solibacter usitatus (strain Ellin6076)</name>
    <dbReference type="NCBI Taxonomy" id="234267"/>
    <lineage>
        <taxon>Bacteria</taxon>
        <taxon>Pseudomonadati</taxon>
        <taxon>Acidobacteriota</taxon>
        <taxon>Terriglobia</taxon>
        <taxon>Bryobacterales</taxon>
        <taxon>Solibacteraceae</taxon>
        <taxon>Candidatus Solibacter</taxon>
    </lineage>
</organism>
<reference evidence="3" key="1">
    <citation type="submission" date="2006-10" db="EMBL/GenBank/DDBJ databases">
        <title>Complete sequence of Solibacter usitatus Ellin6076.</title>
        <authorList>
            <consortium name="US DOE Joint Genome Institute"/>
            <person name="Copeland A."/>
            <person name="Lucas S."/>
            <person name="Lapidus A."/>
            <person name="Barry K."/>
            <person name="Detter J.C."/>
            <person name="Glavina del Rio T."/>
            <person name="Hammon N."/>
            <person name="Israni S."/>
            <person name="Dalin E."/>
            <person name="Tice H."/>
            <person name="Pitluck S."/>
            <person name="Thompson L.S."/>
            <person name="Brettin T."/>
            <person name="Bruce D."/>
            <person name="Han C."/>
            <person name="Tapia R."/>
            <person name="Gilna P."/>
            <person name="Schmutz J."/>
            <person name="Larimer F."/>
            <person name="Land M."/>
            <person name="Hauser L."/>
            <person name="Kyrpides N."/>
            <person name="Mikhailova N."/>
            <person name="Janssen P.H."/>
            <person name="Kuske C.R."/>
            <person name="Richardson P."/>
        </authorList>
    </citation>
    <scope>NUCLEOTIDE SEQUENCE</scope>
    <source>
        <strain evidence="3">Ellin6076</strain>
    </source>
</reference>
<dbReference type="SUPFAM" id="SSF51430">
    <property type="entry name" value="NAD(P)-linked oxidoreductase"/>
    <property type="match status" value="1"/>
</dbReference>
<dbReference type="OrthoDB" id="9773828at2"/>
<dbReference type="CDD" id="cd19076">
    <property type="entry name" value="AKR_AKR13A_13D"/>
    <property type="match status" value="1"/>
</dbReference>
<dbReference type="InterPro" id="IPR020471">
    <property type="entry name" value="AKR"/>
</dbReference>
<feature type="domain" description="NADP-dependent oxidoreductase" evidence="2">
    <location>
        <begin position="16"/>
        <end position="308"/>
    </location>
</feature>
<protein>
    <submittedName>
        <fullName evidence="3">Aldo/keto reductase</fullName>
    </submittedName>
</protein>
<dbReference type="InParanoid" id="Q01SY3"/>
<dbReference type="PANTHER" id="PTHR43625">
    <property type="entry name" value="AFLATOXIN B1 ALDEHYDE REDUCTASE"/>
    <property type="match status" value="1"/>
</dbReference>
<dbReference type="InterPro" id="IPR036812">
    <property type="entry name" value="NAD(P)_OxRdtase_dom_sf"/>
</dbReference>
<dbReference type="AlphaFoldDB" id="Q01SY3"/>
<proteinExistence type="predicted"/>
<evidence type="ECO:0000259" key="2">
    <source>
        <dbReference type="Pfam" id="PF00248"/>
    </source>
</evidence>
<evidence type="ECO:0000313" key="3">
    <source>
        <dbReference type="EMBL" id="ABJ87237.1"/>
    </source>
</evidence>
<dbReference type="Pfam" id="PF00248">
    <property type="entry name" value="Aldo_ket_red"/>
    <property type="match status" value="1"/>
</dbReference>
<dbReference type="InterPro" id="IPR023210">
    <property type="entry name" value="NADP_OxRdtase_dom"/>
</dbReference>
<keyword evidence="1" id="KW-0560">Oxidoreductase</keyword>
<dbReference type="PRINTS" id="PR00069">
    <property type="entry name" value="ALDKETRDTASE"/>
</dbReference>
<sequence>MKNRQLGQSSIEASAIGLGCMSIGIADVYTSSSQSESDAIALVHRALDLGINFLDTANIYGDSEIKVGKALRGRREGVVLATKFGIVPGSSYENRAVDGSPENARRCCELSLQRLGVDLIDLYYLHRVDPSVPIEDTVGAMADLVRAGKVRHIGLSEASPATVRRAHKVHPLTAVQTEYSLFTREADEVLPTLRELGISLVAYSPLGRGFLGARFRSLDELAPNDWRRNNPRFQGEQFQHNLAVADIVAEIAREKGATPAQLALTWVLAQGEDVVPIPGTSSVERLEENVNSLDLILTSDDLDRLERAAPKGAVSGDRYEPGMMQLING</sequence>
<dbReference type="HOGENOM" id="CLU_023205_2_1_0"/>
<accession>Q01SY3</accession>